<comment type="caution">
    <text evidence="2">The sequence shown here is derived from an EMBL/GenBank/DDBJ whole genome shotgun (WGS) entry which is preliminary data.</text>
</comment>
<dbReference type="PROSITE" id="PS50228">
    <property type="entry name" value="SUEL_LECTIN"/>
    <property type="match status" value="1"/>
</dbReference>
<evidence type="ECO:0000259" key="1">
    <source>
        <dbReference type="PROSITE" id="PS50228"/>
    </source>
</evidence>
<reference evidence="2" key="2">
    <citation type="submission" date="2023-05" db="EMBL/GenBank/DDBJ databases">
        <authorList>
            <person name="Schelkunov M.I."/>
        </authorList>
    </citation>
    <scope>NUCLEOTIDE SEQUENCE</scope>
    <source>
        <strain evidence="2">Hsosn_3</strain>
        <tissue evidence="2">Leaf</tissue>
    </source>
</reference>
<dbReference type="Gene3D" id="3.80.10.10">
    <property type="entry name" value="Ribonuclease Inhibitor"/>
    <property type="match status" value="1"/>
</dbReference>
<gene>
    <name evidence="2" type="ORF">POM88_004661</name>
</gene>
<dbReference type="CDD" id="cd22842">
    <property type="entry name" value="Gal_Rha_Lectin_BGal"/>
    <property type="match status" value="1"/>
</dbReference>
<dbReference type="PANTHER" id="PTHR48064">
    <property type="entry name" value="OS01G0750400 PROTEIN"/>
    <property type="match status" value="1"/>
</dbReference>
<sequence>MILSACKIHGQMPAFIGNMTSLVDLDLSRNFFTGEVPKDLGKWSPMIAIDLSENQLSGELPTDTCIGGKLLYFCALDNIFGTPVGTCGSFAIGDCHDPNTISLVEQACLNKTSCSVELTGGEGDFDKDSCPGIIKSLAVEAECS</sequence>
<dbReference type="Pfam" id="PF02140">
    <property type="entry name" value="SUEL_Lectin"/>
    <property type="match status" value="1"/>
</dbReference>
<name>A0AAD8JLX5_9APIA</name>
<proteinExistence type="predicted"/>
<evidence type="ECO:0000313" key="3">
    <source>
        <dbReference type="Proteomes" id="UP001237642"/>
    </source>
</evidence>
<dbReference type="PANTHER" id="PTHR48064:SF6">
    <property type="entry name" value="RECEPTOR-LIKE PROTEIN KINASE 2"/>
    <property type="match status" value="1"/>
</dbReference>
<dbReference type="Proteomes" id="UP001237642">
    <property type="component" value="Unassembled WGS sequence"/>
</dbReference>
<keyword evidence="3" id="KW-1185">Reference proteome</keyword>
<dbReference type="Pfam" id="PF00560">
    <property type="entry name" value="LRR_1"/>
    <property type="match status" value="1"/>
</dbReference>
<dbReference type="InterPro" id="IPR053038">
    <property type="entry name" value="RLP_Defense"/>
</dbReference>
<reference evidence="2" key="1">
    <citation type="submission" date="2023-02" db="EMBL/GenBank/DDBJ databases">
        <title>Genome of toxic invasive species Heracleum sosnowskyi carries increased number of genes despite the absence of recent whole-genome duplications.</title>
        <authorList>
            <person name="Schelkunov M."/>
            <person name="Shtratnikova V."/>
            <person name="Makarenko M."/>
            <person name="Klepikova A."/>
            <person name="Omelchenko D."/>
            <person name="Novikova G."/>
            <person name="Obukhova E."/>
            <person name="Bogdanov V."/>
            <person name="Penin A."/>
            <person name="Logacheva M."/>
        </authorList>
    </citation>
    <scope>NUCLEOTIDE SEQUENCE</scope>
    <source>
        <strain evidence="2">Hsosn_3</strain>
        <tissue evidence="2">Leaf</tissue>
    </source>
</reference>
<dbReference type="InterPro" id="IPR000922">
    <property type="entry name" value="Lectin_gal-bd_dom"/>
</dbReference>
<evidence type="ECO:0000313" key="2">
    <source>
        <dbReference type="EMBL" id="KAK1405056.1"/>
    </source>
</evidence>
<feature type="domain" description="SUEL-type lectin" evidence="1">
    <location>
        <begin position="80"/>
        <end position="144"/>
    </location>
</feature>
<dbReference type="Gene3D" id="2.60.120.740">
    <property type="match status" value="1"/>
</dbReference>
<protein>
    <recommendedName>
        <fullName evidence="1">SUEL-type lectin domain-containing protein</fullName>
    </recommendedName>
</protein>
<dbReference type="EMBL" id="JAUIZM010000001">
    <property type="protein sequence ID" value="KAK1405056.1"/>
    <property type="molecule type" value="Genomic_DNA"/>
</dbReference>
<dbReference type="InterPro" id="IPR043159">
    <property type="entry name" value="Lectin_gal-bd_sf"/>
</dbReference>
<accession>A0AAD8JLX5</accession>
<dbReference type="InterPro" id="IPR032675">
    <property type="entry name" value="LRR_dom_sf"/>
</dbReference>
<dbReference type="SUPFAM" id="SSF52058">
    <property type="entry name" value="L domain-like"/>
    <property type="match status" value="1"/>
</dbReference>
<dbReference type="InterPro" id="IPR001611">
    <property type="entry name" value="Leu-rich_rpt"/>
</dbReference>
<dbReference type="AlphaFoldDB" id="A0AAD8JLX5"/>
<dbReference type="GO" id="GO:0030246">
    <property type="term" value="F:carbohydrate binding"/>
    <property type="evidence" value="ECO:0007669"/>
    <property type="project" value="InterPro"/>
</dbReference>
<organism evidence="2 3">
    <name type="scientific">Heracleum sosnowskyi</name>
    <dbReference type="NCBI Taxonomy" id="360622"/>
    <lineage>
        <taxon>Eukaryota</taxon>
        <taxon>Viridiplantae</taxon>
        <taxon>Streptophyta</taxon>
        <taxon>Embryophyta</taxon>
        <taxon>Tracheophyta</taxon>
        <taxon>Spermatophyta</taxon>
        <taxon>Magnoliopsida</taxon>
        <taxon>eudicotyledons</taxon>
        <taxon>Gunneridae</taxon>
        <taxon>Pentapetalae</taxon>
        <taxon>asterids</taxon>
        <taxon>campanulids</taxon>
        <taxon>Apiales</taxon>
        <taxon>Apiaceae</taxon>
        <taxon>Apioideae</taxon>
        <taxon>apioid superclade</taxon>
        <taxon>Tordylieae</taxon>
        <taxon>Tordyliinae</taxon>
        <taxon>Heracleum</taxon>
    </lineage>
</organism>